<name>A0A939P608_9ACTN</name>
<protein>
    <recommendedName>
        <fullName evidence="4">Thioredoxin domain-containing protein</fullName>
    </recommendedName>
</protein>
<dbReference type="Proteomes" id="UP000669179">
    <property type="component" value="Unassembled WGS sequence"/>
</dbReference>
<keyword evidence="1" id="KW-0472">Membrane</keyword>
<organism evidence="2 3">
    <name type="scientific">Actinomadura barringtoniae</name>
    <dbReference type="NCBI Taxonomy" id="1427535"/>
    <lineage>
        <taxon>Bacteria</taxon>
        <taxon>Bacillati</taxon>
        <taxon>Actinomycetota</taxon>
        <taxon>Actinomycetes</taxon>
        <taxon>Streptosporangiales</taxon>
        <taxon>Thermomonosporaceae</taxon>
        <taxon>Actinomadura</taxon>
    </lineage>
</organism>
<evidence type="ECO:0008006" key="4">
    <source>
        <dbReference type="Google" id="ProtNLM"/>
    </source>
</evidence>
<gene>
    <name evidence="2" type="ORF">J4573_02300</name>
</gene>
<keyword evidence="1" id="KW-0812">Transmembrane</keyword>
<keyword evidence="1" id="KW-1133">Transmembrane helix</keyword>
<dbReference type="AlphaFoldDB" id="A0A939P608"/>
<accession>A0A939P608</accession>
<dbReference type="InterPro" id="IPR036249">
    <property type="entry name" value="Thioredoxin-like_sf"/>
</dbReference>
<keyword evidence="3" id="KW-1185">Reference proteome</keyword>
<proteinExistence type="predicted"/>
<feature type="transmembrane region" description="Helical" evidence="1">
    <location>
        <begin position="6"/>
        <end position="26"/>
    </location>
</feature>
<evidence type="ECO:0000256" key="1">
    <source>
        <dbReference type="SAM" id="Phobius"/>
    </source>
</evidence>
<dbReference type="Gene3D" id="3.40.30.10">
    <property type="entry name" value="Glutaredoxin"/>
    <property type="match status" value="1"/>
</dbReference>
<dbReference type="EMBL" id="JAGEOJ010000001">
    <property type="protein sequence ID" value="MBO2445910.1"/>
    <property type="molecule type" value="Genomic_DNA"/>
</dbReference>
<sequence>MSVFVVAVVIVGLLGLVNLLFSFGVIRRMREHTETLDDLARQGGPVEVMLGAGEVVADFDARTVDGAQVSRDGFADTTLVGVFSPGCSACEAQLDEFVEHAMAHPGGRRQVLALVVDEEADSGGYVSRLEPVSLVVRERRYGPVYEALAVRGFPAFALVEGGVVLSSGFDLSALSSAVGR</sequence>
<comment type="caution">
    <text evidence="2">The sequence shown here is derived from an EMBL/GenBank/DDBJ whole genome shotgun (WGS) entry which is preliminary data.</text>
</comment>
<dbReference type="SUPFAM" id="SSF52833">
    <property type="entry name" value="Thioredoxin-like"/>
    <property type="match status" value="1"/>
</dbReference>
<dbReference type="RefSeq" id="WP_208253490.1">
    <property type="nucleotide sequence ID" value="NZ_JAGEOJ010000001.1"/>
</dbReference>
<evidence type="ECO:0000313" key="3">
    <source>
        <dbReference type="Proteomes" id="UP000669179"/>
    </source>
</evidence>
<reference evidence="2" key="1">
    <citation type="submission" date="2021-03" db="EMBL/GenBank/DDBJ databases">
        <authorList>
            <person name="Kanchanasin P."/>
            <person name="Saeng-In P."/>
            <person name="Phongsopitanun W."/>
            <person name="Yuki M."/>
            <person name="Kudo T."/>
            <person name="Ohkuma M."/>
            <person name="Tanasupawat S."/>
        </authorList>
    </citation>
    <scope>NUCLEOTIDE SEQUENCE</scope>
    <source>
        <strain evidence="2">GKU 128</strain>
    </source>
</reference>
<evidence type="ECO:0000313" key="2">
    <source>
        <dbReference type="EMBL" id="MBO2445910.1"/>
    </source>
</evidence>